<evidence type="ECO:0000313" key="6">
    <source>
        <dbReference type="Proteomes" id="UP000717585"/>
    </source>
</evidence>
<dbReference type="SUPFAM" id="SSF47473">
    <property type="entry name" value="EF-hand"/>
    <property type="match status" value="1"/>
</dbReference>
<protein>
    <submittedName>
        <fullName evidence="5">Flagellar radial spoke protein</fullName>
    </submittedName>
</protein>
<dbReference type="CDD" id="cd22985">
    <property type="entry name" value="DD_CrRSP11-like"/>
    <property type="match status" value="1"/>
</dbReference>
<gene>
    <name evidence="5" type="ORF">J8273_3948</name>
</gene>
<evidence type="ECO:0000256" key="2">
    <source>
        <dbReference type="ARBA" id="ARBA00022846"/>
    </source>
</evidence>
<keyword evidence="2 5" id="KW-0969">Cilium</keyword>
<comment type="caution">
    <text evidence="5">The sequence shown here is derived from an EMBL/GenBank/DDBJ whole genome shotgun (WGS) entry which is preliminary data.</text>
</comment>
<dbReference type="OrthoDB" id="10067602at2759"/>
<comment type="subcellular location">
    <subcellularLocation>
        <location evidence="1">Cell projection</location>
        <location evidence="1">Cilium</location>
        <location evidence="1">Flagellum</location>
    </subcellularLocation>
</comment>
<keyword evidence="3" id="KW-0966">Cell projection</keyword>
<proteinExistence type="inferred from homology"/>
<name>A0A8J6DZZ0_9EUKA</name>
<comment type="similarity">
    <text evidence="4">Belongs to the ropporin family.</text>
</comment>
<evidence type="ECO:0000256" key="4">
    <source>
        <dbReference type="ARBA" id="ARBA00035651"/>
    </source>
</evidence>
<evidence type="ECO:0000256" key="1">
    <source>
        <dbReference type="ARBA" id="ARBA00004230"/>
    </source>
</evidence>
<sequence length="209" mass="23479">MSDLYCVEQITIPSDLPDILKQWVKAVISKKPDDIFDFSAKYFAKLAGTVPEEDTDTRMDMTTIKQIKTALTALDEEYHNDAVPREAILDVVQAHEFSKTLADRILKLIELNDGVLTGRVFFILLLALASPDLLAAVELSFAAFSQSNDVYKPIISADDLETLFSELHCYDYRVTPLVLGEVRALIEDNDRKPISFGEFLSSNLADMLR</sequence>
<dbReference type="PANTHER" id="PTHR14952:SF9">
    <property type="entry name" value="EF-HAND DOMAIN-CONTAINING PROTEIN"/>
    <property type="match status" value="1"/>
</dbReference>
<dbReference type="Gene3D" id="1.20.890.10">
    <property type="entry name" value="cAMP-dependent protein kinase regulatory subunit, dimerization-anchoring domain"/>
    <property type="match status" value="1"/>
</dbReference>
<dbReference type="Proteomes" id="UP000717585">
    <property type="component" value="Unassembled WGS sequence"/>
</dbReference>
<dbReference type="AlphaFoldDB" id="A0A8J6DZZ0"/>
<accession>A0A8J6DZZ0</accession>
<dbReference type="InterPro" id="IPR011992">
    <property type="entry name" value="EF-hand-dom_pair"/>
</dbReference>
<dbReference type="GO" id="GO:0031514">
    <property type="term" value="C:motile cilium"/>
    <property type="evidence" value="ECO:0007669"/>
    <property type="project" value="UniProtKB-SubCell"/>
</dbReference>
<dbReference type="EMBL" id="JAHDYR010000015">
    <property type="protein sequence ID" value="KAG9394314.1"/>
    <property type="molecule type" value="Genomic_DNA"/>
</dbReference>
<keyword evidence="6" id="KW-1185">Reference proteome</keyword>
<dbReference type="PANTHER" id="PTHR14952">
    <property type="entry name" value="ROPPORIN-1-LIKE PROTEIN"/>
    <property type="match status" value="1"/>
</dbReference>
<evidence type="ECO:0000256" key="3">
    <source>
        <dbReference type="ARBA" id="ARBA00023273"/>
    </source>
</evidence>
<dbReference type="SUPFAM" id="SSF47391">
    <property type="entry name" value="Dimerization-anchoring domain of cAMP-dependent PK regulatory subunit"/>
    <property type="match status" value="1"/>
</dbReference>
<organism evidence="5 6">
    <name type="scientific">Carpediemonas membranifera</name>
    <dbReference type="NCBI Taxonomy" id="201153"/>
    <lineage>
        <taxon>Eukaryota</taxon>
        <taxon>Metamonada</taxon>
        <taxon>Carpediemonas-like organisms</taxon>
        <taxon>Carpediemonas</taxon>
    </lineage>
</organism>
<evidence type="ECO:0000313" key="5">
    <source>
        <dbReference type="EMBL" id="KAG9394314.1"/>
    </source>
</evidence>
<reference evidence="5" key="1">
    <citation type="submission" date="2021-05" db="EMBL/GenBank/DDBJ databases">
        <title>A free-living protist that lacks canonical eukaryotic 1 DNA replication and segregation systems.</title>
        <authorList>
            <person name="Salas-Leiva D.E."/>
            <person name="Tromer E.C."/>
            <person name="Curtis B.A."/>
            <person name="Jerlstrom-Hultqvist J."/>
            <person name="Kolisko M."/>
            <person name="Yi Z."/>
            <person name="Salas-Leiva J.S."/>
            <person name="Gallot-Lavallee L."/>
            <person name="Kops G.J.P.L."/>
            <person name="Archibald J.M."/>
            <person name="Simpson A.G.B."/>
            <person name="Roger A.J."/>
        </authorList>
    </citation>
    <scope>NUCLEOTIDE SEQUENCE</scope>
    <source>
        <strain evidence="5">BICM</strain>
    </source>
</reference>
<keyword evidence="2 5" id="KW-0282">Flagellum</keyword>